<dbReference type="Proteomes" id="UP000319578">
    <property type="component" value="Unassembled WGS sequence"/>
</dbReference>
<evidence type="ECO:0000313" key="2">
    <source>
        <dbReference type="EMBL" id="KNB69241.1"/>
    </source>
</evidence>
<protein>
    <submittedName>
        <fullName evidence="2">Uncharacterized protein</fullName>
    </submittedName>
</protein>
<gene>
    <name evidence="2" type="ORF">ADS79_25340</name>
    <name evidence="1" type="ORF">BRE01_53230</name>
</gene>
<dbReference type="PATRIC" id="fig|54915.3.peg.4220"/>
<name>A0A0K9YKP1_9BACL</name>
<evidence type="ECO:0000313" key="3">
    <source>
        <dbReference type="Proteomes" id="UP000036834"/>
    </source>
</evidence>
<reference evidence="2" key="2">
    <citation type="submission" date="2015-07" db="EMBL/GenBank/DDBJ databases">
        <title>MeaNS - Measles Nucleotide Surveillance Program.</title>
        <authorList>
            <person name="Tran T."/>
            <person name="Druce J."/>
        </authorList>
    </citation>
    <scope>NUCLEOTIDE SEQUENCE</scope>
    <source>
        <strain evidence="2">DSM 9887</strain>
    </source>
</reference>
<dbReference type="Proteomes" id="UP000036834">
    <property type="component" value="Unassembled WGS sequence"/>
</dbReference>
<evidence type="ECO:0000313" key="4">
    <source>
        <dbReference type="Proteomes" id="UP000319578"/>
    </source>
</evidence>
<comment type="caution">
    <text evidence="2">The sequence shown here is derived from an EMBL/GenBank/DDBJ whole genome shotgun (WGS) entry which is preliminary data.</text>
</comment>
<evidence type="ECO:0000313" key="1">
    <source>
        <dbReference type="EMBL" id="GED71621.1"/>
    </source>
</evidence>
<accession>A0A0K9YKP1</accession>
<proteinExistence type="predicted"/>
<reference evidence="1 4" key="3">
    <citation type="submission" date="2019-06" db="EMBL/GenBank/DDBJ databases">
        <title>Whole genome shotgun sequence of Brevibacillus reuszeri NBRC 15719.</title>
        <authorList>
            <person name="Hosoyama A."/>
            <person name="Uohara A."/>
            <person name="Ohji S."/>
            <person name="Ichikawa N."/>
        </authorList>
    </citation>
    <scope>NUCLEOTIDE SEQUENCE [LARGE SCALE GENOMIC DNA]</scope>
    <source>
        <strain evidence="1 4">NBRC 15719</strain>
    </source>
</reference>
<dbReference type="EMBL" id="BJON01000022">
    <property type="protein sequence ID" value="GED71621.1"/>
    <property type="molecule type" value="Genomic_DNA"/>
</dbReference>
<keyword evidence="4" id="KW-1185">Reference proteome</keyword>
<dbReference type="RefSeq" id="WP_049741240.1">
    <property type="nucleotide sequence ID" value="NZ_BJON01000022.1"/>
</dbReference>
<organism evidence="2 3">
    <name type="scientific">Brevibacillus reuszeri</name>
    <dbReference type="NCBI Taxonomy" id="54915"/>
    <lineage>
        <taxon>Bacteria</taxon>
        <taxon>Bacillati</taxon>
        <taxon>Bacillota</taxon>
        <taxon>Bacilli</taxon>
        <taxon>Bacillales</taxon>
        <taxon>Paenibacillaceae</taxon>
        <taxon>Brevibacillus</taxon>
    </lineage>
</organism>
<sequence>MKWKEKIQTVLLAGILLCLFFIANKPAASLNAPPINMPSFPTIPVSSNSSVTQIDKNRFAIVEKRDDVETRVVILEYDESTKQVTEVNKTSFNFDLNFITK</sequence>
<reference evidence="3" key="1">
    <citation type="submission" date="2015-07" db="EMBL/GenBank/DDBJ databases">
        <title>Genome sequencing project for genomic taxonomy and phylogenomics of Bacillus-like bacteria.</title>
        <authorList>
            <person name="Liu B."/>
            <person name="Wang J."/>
            <person name="Zhu Y."/>
            <person name="Liu G."/>
            <person name="Chen Q."/>
            <person name="Chen Z."/>
            <person name="Lan J."/>
            <person name="Che J."/>
            <person name="Ge C."/>
            <person name="Shi H."/>
            <person name="Pan Z."/>
            <person name="Liu X."/>
        </authorList>
    </citation>
    <scope>NUCLEOTIDE SEQUENCE [LARGE SCALE GENOMIC DNA]</scope>
    <source>
        <strain evidence="3">DSM 9887</strain>
    </source>
</reference>
<dbReference type="EMBL" id="LGIQ01000011">
    <property type="protein sequence ID" value="KNB69241.1"/>
    <property type="molecule type" value="Genomic_DNA"/>
</dbReference>
<dbReference type="OrthoDB" id="9899947at2"/>
<dbReference type="AlphaFoldDB" id="A0A0K9YKP1"/>